<evidence type="ECO:0000256" key="7">
    <source>
        <dbReference type="SAM" id="Coils"/>
    </source>
</evidence>
<evidence type="ECO:0000256" key="2">
    <source>
        <dbReference type="ARBA" id="ARBA00022670"/>
    </source>
</evidence>
<comment type="caution">
    <text evidence="11">The sequence shown here is derived from an EMBL/GenBank/DDBJ whole genome shotgun (WGS) entry which is preliminary data.</text>
</comment>
<keyword evidence="4" id="KW-0378">Hydrolase</keyword>
<keyword evidence="3" id="KW-0479">Metal-binding</keyword>
<reference evidence="11 12" key="1">
    <citation type="submission" date="2017-12" db="EMBL/GenBank/DDBJ databases">
        <title>Anaerobic carbon monoxide metabolism by Pleomorphomonas carboxyditropha sp. nov., a new mesophilic hydrogenogenic carboxidotroph.</title>
        <authorList>
            <person name="Esquivel-Elizondo S."/>
            <person name="Krajmalnik-Brown R."/>
        </authorList>
    </citation>
    <scope>NUCLEOTIDE SEQUENCE [LARGE SCALE GENOMIC DNA]</scope>
    <source>
        <strain evidence="11 12">R5-392</strain>
    </source>
</reference>
<dbReference type="OrthoDB" id="9809144at2"/>
<comment type="cofactor">
    <cofactor evidence="1">
        <name>Zn(2+)</name>
        <dbReference type="ChEBI" id="CHEBI:29105"/>
    </cofactor>
</comment>
<evidence type="ECO:0000256" key="1">
    <source>
        <dbReference type="ARBA" id="ARBA00001947"/>
    </source>
</evidence>
<evidence type="ECO:0000256" key="9">
    <source>
        <dbReference type="SAM" id="SignalP"/>
    </source>
</evidence>
<evidence type="ECO:0000256" key="6">
    <source>
        <dbReference type="ARBA" id="ARBA00023049"/>
    </source>
</evidence>
<keyword evidence="6" id="KW-0482">Metalloprotease</keyword>
<dbReference type="GO" id="GO:0006508">
    <property type="term" value="P:proteolysis"/>
    <property type="evidence" value="ECO:0007669"/>
    <property type="project" value="UniProtKB-KW"/>
</dbReference>
<evidence type="ECO:0000256" key="3">
    <source>
        <dbReference type="ARBA" id="ARBA00022723"/>
    </source>
</evidence>
<feature type="region of interest" description="Disordered" evidence="8">
    <location>
        <begin position="279"/>
        <end position="300"/>
    </location>
</feature>
<evidence type="ECO:0000259" key="10">
    <source>
        <dbReference type="Pfam" id="PF01551"/>
    </source>
</evidence>
<evidence type="ECO:0000256" key="8">
    <source>
        <dbReference type="SAM" id="MobiDB-lite"/>
    </source>
</evidence>
<feature type="coiled-coil region" evidence="7">
    <location>
        <begin position="195"/>
        <end position="278"/>
    </location>
</feature>
<dbReference type="InterPro" id="IPR050570">
    <property type="entry name" value="Cell_wall_metabolism_enzyme"/>
</dbReference>
<dbReference type="PANTHER" id="PTHR21666">
    <property type="entry name" value="PEPTIDASE-RELATED"/>
    <property type="match status" value="1"/>
</dbReference>
<dbReference type="InterPro" id="IPR011055">
    <property type="entry name" value="Dup_hybrid_motif"/>
</dbReference>
<feature type="signal peptide" evidence="9">
    <location>
        <begin position="1"/>
        <end position="28"/>
    </location>
</feature>
<dbReference type="AlphaFoldDB" id="A0A1I4SZA0"/>
<dbReference type="PANTHER" id="PTHR21666:SF288">
    <property type="entry name" value="CELL DIVISION PROTEIN YTFB"/>
    <property type="match status" value="1"/>
</dbReference>
<keyword evidence="5" id="KW-0862">Zinc</keyword>
<organism evidence="11 12">
    <name type="scientific">Pleomorphomonas diazotrophica</name>
    <dbReference type="NCBI Taxonomy" id="1166257"/>
    <lineage>
        <taxon>Bacteria</taxon>
        <taxon>Pseudomonadati</taxon>
        <taxon>Pseudomonadota</taxon>
        <taxon>Alphaproteobacteria</taxon>
        <taxon>Hyphomicrobiales</taxon>
        <taxon>Pleomorphomonadaceae</taxon>
        <taxon>Pleomorphomonas</taxon>
    </lineage>
</organism>
<evidence type="ECO:0000313" key="12">
    <source>
        <dbReference type="Proteomes" id="UP000233491"/>
    </source>
</evidence>
<dbReference type="EMBL" id="PJNW01000011">
    <property type="protein sequence ID" value="PKR88637.1"/>
    <property type="molecule type" value="Genomic_DNA"/>
</dbReference>
<name>A0A1I4SZA0_9HYPH</name>
<keyword evidence="12" id="KW-1185">Reference proteome</keyword>
<keyword evidence="2" id="KW-0645">Protease</keyword>
<keyword evidence="7" id="KW-0175">Coiled coil</keyword>
<dbReference type="GO" id="GO:0004222">
    <property type="term" value="F:metalloendopeptidase activity"/>
    <property type="evidence" value="ECO:0007669"/>
    <property type="project" value="TreeGrafter"/>
</dbReference>
<sequence length="451" mass="47625">MPHVTRRPGARRLVLAAVFAALPGYAVAQDGLPPEATAFAPATAVMQPAALTDRSADSNRMEAERALKDQELAKLRGAMEVSAERQAEIAAEIAGLSRDQQALSDQLVTSAARVQALEQSITDSEERLARGADNEARIRLSLAARRDVLIAVLSTAQRIGRQPPPALVVSPEDALKAVRSAVVVGAVLPEVRIEAEALQSDLDALVTERTRAAAERDRLRADAAAIAEERQRLTLLIDKKKAESEAKSADLAAEKAKAEELAKNARSLEELIAGMKKALPAARPESPATTETAPSAGGRLGPAVAFADTKGRLIPPVRGVNLQSFGDDNGLGGLSQGQSIATRAGARVVSPADGRVVYAGPFRSYGQLLILDAGDDYHVVLAGMERIDVQLDQFVLTGEPVGVMGNQRLASAAALDASVTQPVLYVEFRKGGTSIDPSPWWVASQDRKVSG</sequence>
<dbReference type="SUPFAM" id="SSF51261">
    <property type="entry name" value="Duplicated hybrid motif"/>
    <property type="match status" value="1"/>
</dbReference>
<dbReference type="CDD" id="cd12797">
    <property type="entry name" value="M23_peptidase"/>
    <property type="match status" value="1"/>
</dbReference>
<accession>A0A1I4SZA0</accession>
<dbReference type="InterPro" id="IPR016047">
    <property type="entry name" value="M23ase_b-sheet_dom"/>
</dbReference>
<keyword evidence="9" id="KW-0732">Signal</keyword>
<proteinExistence type="predicted"/>
<gene>
    <name evidence="11" type="ORF">CXZ10_14715</name>
</gene>
<evidence type="ECO:0000313" key="11">
    <source>
        <dbReference type="EMBL" id="PKR88637.1"/>
    </source>
</evidence>
<dbReference type="Proteomes" id="UP000233491">
    <property type="component" value="Unassembled WGS sequence"/>
</dbReference>
<dbReference type="Pfam" id="PF01551">
    <property type="entry name" value="Peptidase_M23"/>
    <property type="match status" value="1"/>
</dbReference>
<protein>
    <recommendedName>
        <fullName evidence="10">M23ase beta-sheet core domain-containing protein</fullName>
    </recommendedName>
</protein>
<evidence type="ECO:0000256" key="4">
    <source>
        <dbReference type="ARBA" id="ARBA00022801"/>
    </source>
</evidence>
<evidence type="ECO:0000256" key="5">
    <source>
        <dbReference type="ARBA" id="ARBA00022833"/>
    </source>
</evidence>
<feature type="chain" id="PRO_5015065716" description="M23ase beta-sheet core domain-containing protein" evidence="9">
    <location>
        <begin position="29"/>
        <end position="451"/>
    </location>
</feature>
<dbReference type="RefSeq" id="WP_101290090.1">
    <property type="nucleotide sequence ID" value="NZ_FOUQ01000004.1"/>
</dbReference>
<dbReference type="Gene3D" id="2.70.70.10">
    <property type="entry name" value="Glucose Permease (Domain IIA)"/>
    <property type="match status" value="1"/>
</dbReference>
<dbReference type="GO" id="GO:0046872">
    <property type="term" value="F:metal ion binding"/>
    <property type="evidence" value="ECO:0007669"/>
    <property type="project" value="UniProtKB-KW"/>
</dbReference>
<feature type="domain" description="M23ase beta-sheet core" evidence="10">
    <location>
        <begin position="335"/>
        <end position="437"/>
    </location>
</feature>